<dbReference type="RefSeq" id="WP_247285446.1">
    <property type="nucleotide sequence ID" value="NZ_JAKNRW010000001.1"/>
</dbReference>
<dbReference type="EMBL" id="JAKNRW010000001">
    <property type="protein sequence ID" value="MCK1788639.1"/>
    <property type="molecule type" value="Genomic_DNA"/>
</dbReference>
<comment type="caution">
    <text evidence="1">The sequence shown here is derived from an EMBL/GenBank/DDBJ whole genome shotgun (WGS) entry which is preliminary data.</text>
</comment>
<sequence length="231" mass="25009">MTIDMLQPDSIPPTRTLGELVAGATTQLKDLAGRFAAGLADSGLPCHVDIFDDWVKLTVGTDDGLLDFGLMGPEVSGLSPGGLPLRIGVELAFNVPSGEPLRSKPDVFFYLPTDFSIDELIALGRGSSSPAQFTELLNFSVRHAMSAPRSRFPTAILLMISARLSLHTAGDKRFELWTQSRGKIDIVRLKRTSNPHEAAVEAQELGFNPTVYRCQSGVFVAFKATEVGMFL</sequence>
<keyword evidence="2" id="KW-1185">Reference proteome</keyword>
<reference evidence="1 2" key="1">
    <citation type="submission" date="2022-02" db="EMBL/GenBank/DDBJ databases">
        <title>Comparative genomics of the first Antarctic Pseudomonas spp. capable of biotransforming 2,4,6-Trinitrotoluene.</title>
        <authorList>
            <person name="Cabrera M.A."/>
            <person name="Marquez S.L."/>
            <person name="Perez-Donoso J.M."/>
        </authorList>
    </citation>
    <scope>NUCLEOTIDE SEQUENCE [LARGE SCALE GENOMIC DNA]</scope>
    <source>
        <strain evidence="1 2">TNT19</strain>
    </source>
</reference>
<accession>A0ABT0ESN8</accession>
<protein>
    <submittedName>
        <fullName evidence="1">Uncharacterized protein</fullName>
    </submittedName>
</protein>
<dbReference type="Proteomes" id="UP001299876">
    <property type="component" value="Unassembled WGS sequence"/>
</dbReference>
<evidence type="ECO:0000313" key="2">
    <source>
        <dbReference type="Proteomes" id="UP001299876"/>
    </source>
</evidence>
<proteinExistence type="predicted"/>
<evidence type="ECO:0000313" key="1">
    <source>
        <dbReference type="EMBL" id="MCK1788639.1"/>
    </source>
</evidence>
<organism evidence="1 2">
    <name type="scientific">Pseudomonas violetae</name>
    <dbReference type="NCBI Taxonomy" id="2915813"/>
    <lineage>
        <taxon>Bacteria</taxon>
        <taxon>Pseudomonadati</taxon>
        <taxon>Pseudomonadota</taxon>
        <taxon>Gammaproteobacteria</taxon>
        <taxon>Pseudomonadales</taxon>
        <taxon>Pseudomonadaceae</taxon>
        <taxon>Pseudomonas</taxon>
    </lineage>
</organism>
<name>A0ABT0ESN8_9PSED</name>
<gene>
    <name evidence="1" type="ORF">L9059_00230</name>
</gene>